<dbReference type="Proteomes" id="UP000825701">
    <property type="component" value="Chromosome"/>
</dbReference>
<dbReference type="Gene3D" id="2.120.10.30">
    <property type="entry name" value="TolB, C-terminal domain"/>
    <property type="match status" value="1"/>
</dbReference>
<name>A0A9E6R750_9HYPH</name>
<dbReference type="SUPFAM" id="SSF63829">
    <property type="entry name" value="Calcium-dependent phosphotriesterase"/>
    <property type="match status" value="1"/>
</dbReference>
<dbReference type="EMBL" id="CP081869">
    <property type="protein sequence ID" value="QZN99064.1"/>
    <property type="molecule type" value="Genomic_DNA"/>
</dbReference>
<keyword evidence="1" id="KW-0732">Signal</keyword>
<protein>
    <recommendedName>
        <fullName evidence="4">SMP-30/Gluconolactonase/LRE-like region domain-containing protein</fullName>
    </recommendedName>
</protein>
<dbReference type="InterPro" id="IPR011042">
    <property type="entry name" value="6-blade_b-propeller_TolB-like"/>
</dbReference>
<dbReference type="KEGG" id="cmet:K6K41_19720"/>
<reference evidence="2" key="1">
    <citation type="submission" date="2021-08" db="EMBL/GenBank/DDBJ databases">
        <authorList>
            <person name="Zhang H."/>
            <person name="Xu M."/>
            <person name="Yu Z."/>
            <person name="Yang L."/>
            <person name="Cai Y."/>
        </authorList>
    </citation>
    <scope>NUCLEOTIDE SEQUENCE</scope>
    <source>
        <strain evidence="2">CHL1</strain>
    </source>
</reference>
<evidence type="ECO:0008006" key="4">
    <source>
        <dbReference type="Google" id="ProtNLM"/>
    </source>
</evidence>
<dbReference type="AlphaFoldDB" id="A0A9E6R750"/>
<keyword evidence="3" id="KW-1185">Reference proteome</keyword>
<evidence type="ECO:0000313" key="2">
    <source>
        <dbReference type="EMBL" id="QZN99064.1"/>
    </source>
</evidence>
<accession>A0A9E6R750</accession>
<gene>
    <name evidence="2" type="ORF">K6K41_19720</name>
</gene>
<organism evidence="2 3">
    <name type="scientific">Chenggangzhangella methanolivorans</name>
    <dbReference type="NCBI Taxonomy" id="1437009"/>
    <lineage>
        <taxon>Bacteria</taxon>
        <taxon>Pseudomonadati</taxon>
        <taxon>Pseudomonadota</taxon>
        <taxon>Alphaproteobacteria</taxon>
        <taxon>Hyphomicrobiales</taxon>
        <taxon>Methylopilaceae</taxon>
        <taxon>Chenggangzhangella</taxon>
    </lineage>
</organism>
<evidence type="ECO:0000313" key="3">
    <source>
        <dbReference type="Proteomes" id="UP000825701"/>
    </source>
</evidence>
<feature type="signal peptide" evidence="1">
    <location>
        <begin position="1"/>
        <end position="23"/>
    </location>
</feature>
<dbReference type="RefSeq" id="WP_261402094.1">
    <property type="nucleotide sequence ID" value="NZ_CP081869.1"/>
</dbReference>
<feature type="chain" id="PRO_5039661397" description="SMP-30/Gluconolactonase/LRE-like region domain-containing protein" evidence="1">
    <location>
        <begin position="24"/>
        <end position="374"/>
    </location>
</feature>
<sequence>MTPLRTLTLAAATAVALTVPSLAEDMRVAKPFLDLGSEINTPDGLGMAPDGTLILSVPNFNNDHLLETKAIAKASPPFMAAIGKNDRLTRWYEFKPADLHPKTGRVGPMDNAFGPDGNLYVTDMQVFYGENISRILRIDVRDGKAVGSTVVAEGFGASNGLYWRGDTLFVTDSKMAARGKGREGGPLTSGVYALTLAEMNKGPISIAPYDAKNPDPRLVHAFSSDNHMGFGADGVTGDDQGALYVSVIEEGRIYKLALDGANKATDVKAFAESPEMTSSDGLVFDEKRRVIYSADFLGNAIHAVDMSGKVTTLQKNGDVTGEDGRLDQPAEVIIRGNQLIVVNMDMAWATPGLSVNTKVDGKNNLSMIDLPASR</sequence>
<proteinExistence type="predicted"/>
<evidence type="ECO:0000256" key="1">
    <source>
        <dbReference type="SAM" id="SignalP"/>
    </source>
</evidence>